<feature type="region of interest" description="Disordered" evidence="6">
    <location>
        <begin position="1"/>
        <end position="24"/>
    </location>
</feature>
<dbReference type="AlphaFoldDB" id="A0A5A7MI26"/>
<name>A0A5A7MI26_COMTE</name>
<sequence length="510" mass="55042">MRDLAINEGSHFAPSPSTAAPRLQPGLPPGVSPALYNADLAPTAKEGRSWSAYSLFTLWVNDVHNLGNYSFAIGLFALGFSGGQILTALLLGAAFLFALLNLSGFMGCKTGVPFPVMSRISFGTRGAQIPALIRGGVAIAWFGIQTYLASKVLDVLVLMLLPQWQPLAEQTMLGLPLLGWISFTLLWVVQVVIACWGMESIRKYEAFAGPVIFMTFIALAGWILHSSGGQLHWSAPSVQAHGSKWVQILGAASLWVALYGTFVLNFCDFTRGTTSRSAVIKGNFWGIPINMMIFGLIVVILTGGQLSIDGTLISSPVDIIQKIPSKPLLILASFALIILTIAVNLMANFVAPALALTNLLPRKLNFRKAALVSAILGFVILPWNLYSSPVVIVYFLGGLGSLLGPLFGIVMADYWLIRKQRVDVVALYTQNADSPYHYRNGFNPRAIQALIPSALISLLFAFVPYLQSVSAFSWFIAAGLGAFFYWLVAPKGLTYADRDGEAIAVAAAKH</sequence>
<comment type="subcellular location">
    <subcellularLocation>
        <location evidence="1">Membrane</location>
        <topology evidence="1">Multi-pass membrane protein</topology>
    </subcellularLocation>
</comment>
<feature type="transmembrane region" description="Helical" evidence="7">
    <location>
        <begin position="392"/>
        <end position="417"/>
    </location>
</feature>
<dbReference type="RefSeq" id="WP_149356324.1">
    <property type="nucleotide sequence ID" value="NZ_BKBW01000007.1"/>
</dbReference>
<evidence type="ECO:0000256" key="7">
    <source>
        <dbReference type="SAM" id="Phobius"/>
    </source>
</evidence>
<feature type="transmembrane region" description="Helical" evidence="7">
    <location>
        <begin position="446"/>
        <end position="465"/>
    </location>
</feature>
<proteinExistence type="inferred from homology"/>
<evidence type="ECO:0000256" key="3">
    <source>
        <dbReference type="ARBA" id="ARBA00022692"/>
    </source>
</evidence>
<dbReference type="InterPro" id="IPR001248">
    <property type="entry name" value="Pur-cyt_permease"/>
</dbReference>
<dbReference type="GO" id="GO:0015205">
    <property type="term" value="F:nucleobase transmembrane transporter activity"/>
    <property type="evidence" value="ECO:0007669"/>
    <property type="project" value="TreeGrafter"/>
</dbReference>
<gene>
    <name evidence="8" type="ORF">CTTA_3606</name>
</gene>
<feature type="transmembrane region" description="Helical" evidence="7">
    <location>
        <begin position="138"/>
        <end position="161"/>
    </location>
</feature>
<evidence type="ECO:0000313" key="9">
    <source>
        <dbReference type="Proteomes" id="UP000323105"/>
    </source>
</evidence>
<feature type="transmembrane region" description="Helical" evidence="7">
    <location>
        <begin position="69"/>
        <end position="100"/>
    </location>
</feature>
<accession>A0A5A7MI26</accession>
<reference evidence="8 9" key="1">
    <citation type="journal article" date="2019" name="Microbiol. Resour. Announc.">
        <title>Draft Genome Sequence of Comamonas testosteroni TA441, a Bacterium That Has a Cryptic Phenol Degradation Gene Cluster.</title>
        <authorList>
            <person name="Arai H."/>
            <person name="Ishii M."/>
        </authorList>
    </citation>
    <scope>NUCLEOTIDE SEQUENCE [LARGE SCALE GENOMIC DNA]</scope>
    <source>
        <strain evidence="8 9">TA441</strain>
    </source>
</reference>
<comment type="caution">
    <text evidence="8">The sequence shown here is derived from an EMBL/GenBank/DDBJ whole genome shotgun (WGS) entry which is preliminary data.</text>
</comment>
<protein>
    <submittedName>
        <fullName evidence="8">Allantoin permease</fullName>
    </submittedName>
</protein>
<feature type="transmembrane region" description="Helical" evidence="7">
    <location>
        <begin position="287"/>
        <end position="308"/>
    </location>
</feature>
<evidence type="ECO:0000256" key="1">
    <source>
        <dbReference type="ARBA" id="ARBA00004141"/>
    </source>
</evidence>
<evidence type="ECO:0000256" key="5">
    <source>
        <dbReference type="ARBA" id="ARBA00023136"/>
    </source>
</evidence>
<feature type="transmembrane region" description="Helical" evidence="7">
    <location>
        <begin position="328"/>
        <end position="357"/>
    </location>
</feature>
<dbReference type="Gene3D" id="1.10.4160.10">
    <property type="entry name" value="Hydantoin permease"/>
    <property type="match status" value="1"/>
</dbReference>
<keyword evidence="5 7" id="KW-0472">Membrane</keyword>
<dbReference type="PANTHER" id="PTHR30618">
    <property type="entry name" value="NCS1 FAMILY PURINE/PYRIMIDINE TRANSPORTER"/>
    <property type="match status" value="1"/>
</dbReference>
<feature type="transmembrane region" description="Helical" evidence="7">
    <location>
        <begin position="471"/>
        <end position="488"/>
    </location>
</feature>
<feature type="transmembrane region" description="Helical" evidence="7">
    <location>
        <begin position="369"/>
        <end position="386"/>
    </location>
</feature>
<dbReference type="Proteomes" id="UP000323105">
    <property type="component" value="Unassembled WGS sequence"/>
</dbReference>
<dbReference type="GO" id="GO:0005886">
    <property type="term" value="C:plasma membrane"/>
    <property type="evidence" value="ECO:0007669"/>
    <property type="project" value="TreeGrafter"/>
</dbReference>
<dbReference type="InterPro" id="IPR045225">
    <property type="entry name" value="Uracil/uridine/allantoin_perm"/>
</dbReference>
<organism evidence="8 9">
    <name type="scientific">Comamonas testosteroni</name>
    <name type="common">Pseudomonas testosteroni</name>
    <dbReference type="NCBI Taxonomy" id="285"/>
    <lineage>
        <taxon>Bacteria</taxon>
        <taxon>Pseudomonadati</taxon>
        <taxon>Pseudomonadota</taxon>
        <taxon>Betaproteobacteria</taxon>
        <taxon>Burkholderiales</taxon>
        <taxon>Comamonadaceae</taxon>
        <taxon>Comamonas</taxon>
    </lineage>
</organism>
<dbReference type="CDD" id="cd11555">
    <property type="entry name" value="SLC-NCS1sbd_u1"/>
    <property type="match status" value="1"/>
</dbReference>
<dbReference type="Pfam" id="PF02133">
    <property type="entry name" value="Transp_cyt_pur"/>
    <property type="match status" value="1"/>
</dbReference>
<comment type="similarity">
    <text evidence="2">Belongs to the purine-cytosine permease (2.A.39) family.</text>
</comment>
<evidence type="ECO:0000256" key="4">
    <source>
        <dbReference type="ARBA" id="ARBA00022989"/>
    </source>
</evidence>
<dbReference type="EMBL" id="BKBW01000007">
    <property type="protein sequence ID" value="GEQ76601.1"/>
    <property type="molecule type" value="Genomic_DNA"/>
</dbReference>
<keyword evidence="3 7" id="KW-0812">Transmembrane</keyword>
<evidence type="ECO:0000256" key="2">
    <source>
        <dbReference type="ARBA" id="ARBA00008974"/>
    </source>
</evidence>
<feature type="transmembrane region" description="Helical" evidence="7">
    <location>
        <begin position="245"/>
        <end position="266"/>
    </location>
</feature>
<dbReference type="PANTHER" id="PTHR30618:SF6">
    <property type="entry name" value="NCS1 FAMILY NUCLEOBASE:CATION SYMPORTER-1"/>
    <property type="match status" value="1"/>
</dbReference>
<feature type="transmembrane region" description="Helical" evidence="7">
    <location>
        <begin position="173"/>
        <end position="195"/>
    </location>
</feature>
<feature type="transmembrane region" description="Helical" evidence="7">
    <location>
        <begin position="207"/>
        <end position="225"/>
    </location>
</feature>
<keyword evidence="4 7" id="KW-1133">Transmembrane helix</keyword>
<evidence type="ECO:0000313" key="8">
    <source>
        <dbReference type="EMBL" id="GEQ76601.1"/>
    </source>
</evidence>
<evidence type="ECO:0000256" key="6">
    <source>
        <dbReference type="SAM" id="MobiDB-lite"/>
    </source>
</evidence>